<feature type="domain" description="Ubiquitin-like" evidence="1">
    <location>
        <begin position="97"/>
        <end position="175"/>
    </location>
</feature>
<dbReference type="GO" id="GO:0043130">
    <property type="term" value="F:ubiquitin binding"/>
    <property type="evidence" value="ECO:0007669"/>
    <property type="project" value="TreeGrafter"/>
</dbReference>
<comment type="caution">
    <text evidence="2">The sequence shown here is derived from an EMBL/GenBank/DDBJ whole genome shotgun (WGS) entry which is preliminary data.</text>
</comment>
<dbReference type="PANTHER" id="PTHR10621:SF38">
    <property type="entry name" value="UBIQUITIN DOMAIN-CONTAINING PROTEIN 7SL RNA1-RELATED"/>
    <property type="match status" value="1"/>
</dbReference>
<dbReference type="OrthoDB" id="419317at2759"/>
<evidence type="ECO:0000313" key="2">
    <source>
        <dbReference type="EMBL" id="CAA0825715.1"/>
    </source>
</evidence>
<dbReference type="AlphaFoldDB" id="A0A9N7N961"/>
<dbReference type="EMBL" id="CACSLK010026087">
    <property type="protein sequence ID" value="CAA0825715.1"/>
    <property type="molecule type" value="Genomic_DNA"/>
</dbReference>
<accession>A0A9N7N961</accession>
<sequence length="254" mass="27263">MNSTAAMEVVFQPSRGSPFLMELGYFDTVLEIKHKIEKAKAIPTSKQTLIFNGAVLHDHLNVHDSDILDRSRIHLLLPPDPNPPPPTSAAAAAASKIQLLLRLPSSKARAALEADPSETVLALKARIHDMEGIPPGRLAVVHAASGAELPDHRPLGECGLADGSEVAVAVPARMGIFVVTKSGGGERVPVEVGSTDSVGELRRKLEKMRVDLPPEGYFFIYKQNVMEDDRSFRWHQVGPGDAIEIFGGSVSAGS</sequence>
<feature type="domain" description="Ubiquitin-like" evidence="1">
    <location>
        <begin position="174"/>
        <end position="245"/>
    </location>
</feature>
<evidence type="ECO:0000259" key="1">
    <source>
        <dbReference type="PROSITE" id="PS50053"/>
    </source>
</evidence>
<dbReference type="InterPro" id="IPR000626">
    <property type="entry name" value="Ubiquitin-like_dom"/>
</dbReference>
<dbReference type="SMART" id="SM00213">
    <property type="entry name" value="UBQ"/>
    <property type="match status" value="3"/>
</dbReference>
<gene>
    <name evidence="2" type="ORF">SHERM_22456</name>
</gene>
<dbReference type="GO" id="GO:0070628">
    <property type="term" value="F:proteasome binding"/>
    <property type="evidence" value="ECO:0007669"/>
    <property type="project" value="TreeGrafter"/>
</dbReference>
<dbReference type="PROSITE" id="PS50053">
    <property type="entry name" value="UBIQUITIN_2"/>
    <property type="match status" value="3"/>
</dbReference>
<protein>
    <submittedName>
        <fullName evidence="2">Ubiquitin-like superfamily protein</fullName>
    </submittedName>
</protein>
<dbReference type="InterPro" id="IPR019954">
    <property type="entry name" value="Ubiquitin_CS"/>
</dbReference>
<dbReference type="GO" id="GO:0043161">
    <property type="term" value="P:proteasome-mediated ubiquitin-dependent protein catabolic process"/>
    <property type="evidence" value="ECO:0007669"/>
    <property type="project" value="TreeGrafter"/>
</dbReference>
<organism evidence="2 3">
    <name type="scientific">Striga hermonthica</name>
    <name type="common">Purple witchweed</name>
    <name type="synonym">Buchnera hermonthica</name>
    <dbReference type="NCBI Taxonomy" id="68872"/>
    <lineage>
        <taxon>Eukaryota</taxon>
        <taxon>Viridiplantae</taxon>
        <taxon>Streptophyta</taxon>
        <taxon>Embryophyta</taxon>
        <taxon>Tracheophyta</taxon>
        <taxon>Spermatophyta</taxon>
        <taxon>Magnoliopsida</taxon>
        <taxon>eudicotyledons</taxon>
        <taxon>Gunneridae</taxon>
        <taxon>Pentapetalae</taxon>
        <taxon>asterids</taxon>
        <taxon>lamiids</taxon>
        <taxon>Lamiales</taxon>
        <taxon>Orobanchaceae</taxon>
        <taxon>Buchnereae</taxon>
        <taxon>Striga</taxon>
    </lineage>
</organism>
<reference evidence="2" key="1">
    <citation type="submission" date="2019-12" db="EMBL/GenBank/DDBJ databases">
        <authorList>
            <person name="Scholes J."/>
        </authorList>
    </citation>
    <scope>NUCLEOTIDE SEQUENCE</scope>
</reference>
<evidence type="ECO:0000313" key="3">
    <source>
        <dbReference type="Proteomes" id="UP001153555"/>
    </source>
</evidence>
<dbReference type="InterPro" id="IPR029071">
    <property type="entry name" value="Ubiquitin-like_domsf"/>
</dbReference>
<dbReference type="CDD" id="cd17039">
    <property type="entry name" value="Ubl_ubiquitin_like"/>
    <property type="match status" value="3"/>
</dbReference>
<dbReference type="GO" id="GO:0031593">
    <property type="term" value="F:polyubiquitin modification-dependent protein binding"/>
    <property type="evidence" value="ECO:0007669"/>
    <property type="project" value="TreeGrafter"/>
</dbReference>
<dbReference type="Pfam" id="PF00240">
    <property type="entry name" value="ubiquitin"/>
    <property type="match status" value="3"/>
</dbReference>
<name>A0A9N7N961_STRHE</name>
<dbReference type="PROSITE" id="PS00299">
    <property type="entry name" value="UBIQUITIN_1"/>
    <property type="match status" value="1"/>
</dbReference>
<proteinExistence type="predicted"/>
<feature type="domain" description="Ubiquitin-like" evidence="1">
    <location>
        <begin position="7"/>
        <end position="77"/>
    </location>
</feature>
<dbReference type="GO" id="GO:0005829">
    <property type="term" value="C:cytosol"/>
    <property type="evidence" value="ECO:0007669"/>
    <property type="project" value="TreeGrafter"/>
</dbReference>
<dbReference type="FunFam" id="3.10.20.90:FF:000341">
    <property type="entry name" value="Ubiquitin-like superfamily protein"/>
    <property type="match status" value="1"/>
</dbReference>
<dbReference type="SUPFAM" id="SSF54236">
    <property type="entry name" value="Ubiquitin-like"/>
    <property type="match status" value="3"/>
</dbReference>
<keyword evidence="3" id="KW-1185">Reference proteome</keyword>
<dbReference type="Proteomes" id="UP001153555">
    <property type="component" value="Unassembled WGS sequence"/>
</dbReference>
<dbReference type="PANTHER" id="PTHR10621">
    <property type="entry name" value="UV EXCISION REPAIR PROTEIN RAD23"/>
    <property type="match status" value="1"/>
</dbReference>
<dbReference type="Gene3D" id="3.10.20.90">
    <property type="entry name" value="Phosphatidylinositol 3-kinase Catalytic Subunit, Chain A, domain 1"/>
    <property type="match status" value="3"/>
</dbReference>
<dbReference type="GO" id="GO:0005654">
    <property type="term" value="C:nucleoplasm"/>
    <property type="evidence" value="ECO:0007669"/>
    <property type="project" value="TreeGrafter"/>
</dbReference>